<evidence type="ECO:0000259" key="5">
    <source>
        <dbReference type="PROSITE" id="PS50931"/>
    </source>
</evidence>
<dbReference type="Pfam" id="PF03466">
    <property type="entry name" value="LysR_substrate"/>
    <property type="match status" value="1"/>
</dbReference>
<protein>
    <submittedName>
        <fullName evidence="6">LysR family transcriptional regulator</fullName>
    </submittedName>
</protein>
<dbReference type="Gene3D" id="1.10.10.10">
    <property type="entry name" value="Winged helix-like DNA-binding domain superfamily/Winged helix DNA-binding domain"/>
    <property type="match status" value="1"/>
</dbReference>
<comment type="caution">
    <text evidence="6">The sequence shown here is derived from an EMBL/GenBank/DDBJ whole genome shotgun (WGS) entry which is preliminary data.</text>
</comment>
<reference evidence="6 7" key="1">
    <citation type="submission" date="2015-11" db="EMBL/GenBank/DDBJ databases">
        <title>Draft genome sequence of Paramesorhizobium deserti A-3-E, a strain highly resistant to diverse beta-lactam antibiotics.</title>
        <authorList>
            <person name="Lv R."/>
            <person name="Yang X."/>
            <person name="Fang N."/>
            <person name="Guo J."/>
            <person name="Luo X."/>
            <person name="Peng F."/>
            <person name="Yang R."/>
            <person name="Cui Y."/>
            <person name="Fang C."/>
            <person name="Song Y."/>
        </authorList>
    </citation>
    <scope>NUCLEOTIDE SEQUENCE [LARGE SCALE GENOMIC DNA]</scope>
    <source>
        <strain evidence="6 7">A-3-E</strain>
    </source>
</reference>
<keyword evidence="2" id="KW-0805">Transcription regulation</keyword>
<keyword evidence="4" id="KW-0804">Transcription</keyword>
<organism evidence="6 7">
    <name type="scientific">Paramesorhizobium deserti</name>
    <dbReference type="NCBI Taxonomy" id="1494590"/>
    <lineage>
        <taxon>Bacteria</taxon>
        <taxon>Pseudomonadati</taxon>
        <taxon>Pseudomonadota</taxon>
        <taxon>Alphaproteobacteria</taxon>
        <taxon>Hyphomicrobiales</taxon>
        <taxon>Phyllobacteriaceae</taxon>
        <taxon>Paramesorhizobium</taxon>
    </lineage>
</organism>
<dbReference type="PANTHER" id="PTHR30537:SF17">
    <property type="entry name" value="LYSR-FAMILY REGULATORY PROTEIN"/>
    <property type="match status" value="1"/>
</dbReference>
<dbReference type="InterPro" id="IPR058163">
    <property type="entry name" value="LysR-type_TF_proteobact-type"/>
</dbReference>
<sequence>MDQLAAMRAFIRVVEAGNFSRASESLGMPKATVTKLIQGLEAHLRTKLLNRTTRRVLVTHEGALYYDRALRLLADLEELDSSLTTSQALPQGRVRVEMSGALANLIVIPALWDFHARFPDIRIDLGVSDRPIDILAENVDCAIRGGTISDQSLIARRIAEMSFVTCAAPSYVEKFGEPSHPRDLEQDHYTVAYFRAQTGQQLPFFFERDGERLEVNGRYIIAANEAISYVAAGEAGMGVIQAPHLMTRKPFLDGTLRPVLADWNRDPMPLFVVFPPNRHLSSKVRAFVDWIADLFAKSGIDGRQAAV</sequence>
<gene>
    <name evidence="6" type="ORF">ATN84_24095</name>
</gene>
<dbReference type="GO" id="GO:0043565">
    <property type="term" value="F:sequence-specific DNA binding"/>
    <property type="evidence" value="ECO:0007669"/>
    <property type="project" value="TreeGrafter"/>
</dbReference>
<dbReference type="InterPro" id="IPR036390">
    <property type="entry name" value="WH_DNA-bd_sf"/>
</dbReference>
<name>A0A135HXW2_9HYPH</name>
<accession>A0A135HXW2</accession>
<evidence type="ECO:0000256" key="3">
    <source>
        <dbReference type="ARBA" id="ARBA00023125"/>
    </source>
</evidence>
<dbReference type="GO" id="GO:0006351">
    <property type="term" value="P:DNA-templated transcription"/>
    <property type="evidence" value="ECO:0007669"/>
    <property type="project" value="TreeGrafter"/>
</dbReference>
<dbReference type="InterPro" id="IPR036388">
    <property type="entry name" value="WH-like_DNA-bd_sf"/>
</dbReference>
<dbReference type="CDD" id="cd08472">
    <property type="entry name" value="PBP2_CrgA_like_3"/>
    <property type="match status" value="1"/>
</dbReference>
<evidence type="ECO:0000313" key="6">
    <source>
        <dbReference type="EMBL" id="KXF78046.1"/>
    </source>
</evidence>
<dbReference type="Proteomes" id="UP000070107">
    <property type="component" value="Unassembled WGS sequence"/>
</dbReference>
<keyword evidence="7" id="KW-1185">Reference proteome</keyword>
<evidence type="ECO:0000256" key="1">
    <source>
        <dbReference type="ARBA" id="ARBA00009437"/>
    </source>
</evidence>
<evidence type="ECO:0000313" key="7">
    <source>
        <dbReference type="Proteomes" id="UP000070107"/>
    </source>
</evidence>
<dbReference type="RefSeq" id="WP_068881099.1">
    <property type="nucleotide sequence ID" value="NZ_LNTU01000003.1"/>
</dbReference>
<dbReference type="Pfam" id="PF00126">
    <property type="entry name" value="HTH_1"/>
    <property type="match status" value="1"/>
</dbReference>
<dbReference type="Gene3D" id="3.40.190.10">
    <property type="entry name" value="Periplasmic binding protein-like II"/>
    <property type="match status" value="2"/>
</dbReference>
<proteinExistence type="inferred from homology"/>
<dbReference type="SUPFAM" id="SSF46785">
    <property type="entry name" value="Winged helix' DNA-binding domain"/>
    <property type="match status" value="1"/>
</dbReference>
<dbReference type="PANTHER" id="PTHR30537">
    <property type="entry name" value="HTH-TYPE TRANSCRIPTIONAL REGULATOR"/>
    <property type="match status" value="1"/>
</dbReference>
<dbReference type="InterPro" id="IPR005119">
    <property type="entry name" value="LysR_subst-bd"/>
</dbReference>
<dbReference type="InterPro" id="IPR000847">
    <property type="entry name" value="LysR_HTH_N"/>
</dbReference>
<evidence type="ECO:0000256" key="2">
    <source>
        <dbReference type="ARBA" id="ARBA00023015"/>
    </source>
</evidence>
<keyword evidence="3" id="KW-0238">DNA-binding</keyword>
<dbReference type="SUPFAM" id="SSF53850">
    <property type="entry name" value="Periplasmic binding protein-like II"/>
    <property type="match status" value="1"/>
</dbReference>
<dbReference type="OrthoDB" id="9786526at2"/>
<dbReference type="GO" id="GO:0003700">
    <property type="term" value="F:DNA-binding transcription factor activity"/>
    <property type="evidence" value="ECO:0007669"/>
    <property type="project" value="InterPro"/>
</dbReference>
<comment type="similarity">
    <text evidence="1">Belongs to the LysR transcriptional regulatory family.</text>
</comment>
<dbReference type="STRING" id="1494590.ATN84_24095"/>
<dbReference type="PROSITE" id="PS50931">
    <property type="entry name" value="HTH_LYSR"/>
    <property type="match status" value="1"/>
</dbReference>
<feature type="domain" description="HTH lysR-type" evidence="5">
    <location>
        <begin position="1"/>
        <end position="59"/>
    </location>
</feature>
<dbReference type="AlphaFoldDB" id="A0A135HXW2"/>
<dbReference type="FunFam" id="1.10.10.10:FF:000001">
    <property type="entry name" value="LysR family transcriptional regulator"/>
    <property type="match status" value="1"/>
</dbReference>
<evidence type="ECO:0000256" key="4">
    <source>
        <dbReference type="ARBA" id="ARBA00023163"/>
    </source>
</evidence>
<dbReference type="EMBL" id="LNTU01000003">
    <property type="protein sequence ID" value="KXF78046.1"/>
    <property type="molecule type" value="Genomic_DNA"/>
</dbReference>